<dbReference type="Gene3D" id="3.40.50.1000">
    <property type="entry name" value="HAD superfamily/HAD-like"/>
    <property type="match status" value="1"/>
</dbReference>
<evidence type="ECO:0000313" key="4">
    <source>
        <dbReference type="Proteomes" id="UP000288086"/>
    </source>
</evidence>
<accession>A0A3S3QK44</accession>
<name>A0A3S3QK44_9BACT</name>
<gene>
    <name evidence="3" type="ORF">VT98_12661</name>
</gene>
<dbReference type="Pfam" id="PF05116">
    <property type="entry name" value="S6PP"/>
    <property type="match status" value="1"/>
</dbReference>
<organism evidence="3 4">
    <name type="scientific">Candidatus Electrothrix communis</name>
    <dbReference type="NCBI Taxonomy" id="1859133"/>
    <lineage>
        <taxon>Bacteria</taxon>
        <taxon>Pseudomonadati</taxon>
        <taxon>Thermodesulfobacteriota</taxon>
        <taxon>Desulfobulbia</taxon>
        <taxon>Desulfobulbales</taxon>
        <taxon>Desulfobulbaceae</taxon>
        <taxon>Candidatus Electrothrix</taxon>
    </lineage>
</organism>
<dbReference type="AlphaFoldDB" id="A0A3S3QK44"/>
<comment type="caution">
    <text evidence="3">The sequence shown here is derived from an EMBL/GenBank/DDBJ whole genome shotgun (WGS) entry which is preliminary data.</text>
</comment>
<evidence type="ECO:0000259" key="2">
    <source>
        <dbReference type="Pfam" id="PF05116"/>
    </source>
</evidence>
<dbReference type="NCBIfam" id="TIGR01484">
    <property type="entry name" value="HAD-SF-IIB"/>
    <property type="match status" value="1"/>
</dbReference>
<dbReference type="GO" id="GO:0016791">
    <property type="term" value="F:phosphatase activity"/>
    <property type="evidence" value="ECO:0007669"/>
    <property type="project" value="UniProtKB-ARBA"/>
</dbReference>
<sequence>MKLLVCTDLDRTLLPNGPQAESPEARPAFAALAENPRVCIVYVTGRSIRLTEEAIEEFQVPFPDVLIADVGTSICHRAQGKWQHDRDWDALLSREWYRANNGLPGLLLELPGLEMQEEEKQTRFKLSYYVDADVDRQRLARSINSILAQQEIRASLIWSHDEVTDQELLDILPAGADKYQALQFLRRQLGYHPDEMLFSGDSGNDLEVLTSEIPAVLVANARQEVAEKARMMAIIAGNGASLYLARGGFQGMNGCYSAGILEGVAHYYPEIFQYDP</sequence>
<evidence type="ECO:0000313" key="3">
    <source>
        <dbReference type="EMBL" id="RWX46626.1"/>
    </source>
</evidence>
<dbReference type="EMBL" id="MTKP01000266">
    <property type="protein sequence ID" value="RWX46626.1"/>
    <property type="molecule type" value="Genomic_DNA"/>
</dbReference>
<dbReference type="InterPro" id="IPR036412">
    <property type="entry name" value="HAD-like_sf"/>
</dbReference>
<dbReference type="Gene3D" id="3.90.1070.10">
    <property type="match status" value="1"/>
</dbReference>
<reference evidence="3 4" key="1">
    <citation type="submission" date="2017-01" db="EMBL/GenBank/DDBJ databases">
        <title>The cable genome- insights into the physiology and evolution of filamentous bacteria capable of sulfide oxidation via long distance electron transfer.</title>
        <authorList>
            <person name="Schreiber L."/>
            <person name="Bjerg J.T."/>
            <person name="Boggild A."/>
            <person name="Van De Vossenberg J."/>
            <person name="Meysman F."/>
            <person name="Nielsen L.P."/>
            <person name="Schramm A."/>
            <person name="Kjeldsen K.U."/>
        </authorList>
    </citation>
    <scope>NUCLEOTIDE SEQUENCE [LARGE SCALE GENOMIC DNA]</scope>
    <source>
        <strain evidence="3">A1</strain>
    </source>
</reference>
<dbReference type="SFLD" id="SFLDG01141">
    <property type="entry name" value="C2.B.1:_Sucrose_Phosphatase_Li"/>
    <property type="match status" value="1"/>
</dbReference>
<dbReference type="InterPro" id="IPR023214">
    <property type="entry name" value="HAD_sf"/>
</dbReference>
<feature type="domain" description="Sucrose phosphatase-like" evidence="2">
    <location>
        <begin position="2"/>
        <end position="267"/>
    </location>
</feature>
<dbReference type="SFLD" id="SFLDS00003">
    <property type="entry name" value="Haloacid_Dehalogenase"/>
    <property type="match status" value="1"/>
</dbReference>
<keyword evidence="1" id="KW-0378">Hydrolase</keyword>
<proteinExistence type="predicted"/>
<dbReference type="Proteomes" id="UP000288086">
    <property type="component" value="Unassembled WGS sequence"/>
</dbReference>
<dbReference type="InterPro" id="IPR006380">
    <property type="entry name" value="SPP-like_dom"/>
</dbReference>
<dbReference type="PANTHER" id="PTHR46521">
    <property type="entry name" value="SUCROSE-PHOSPHATASE 2-RELATED"/>
    <property type="match status" value="1"/>
</dbReference>
<dbReference type="PANTHER" id="PTHR46521:SF4">
    <property type="entry name" value="SUCROSE-PHOSPHATASE 2-RELATED"/>
    <property type="match status" value="1"/>
</dbReference>
<protein>
    <recommendedName>
        <fullName evidence="2">Sucrose phosphatase-like domain-containing protein</fullName>
    </recommendedName>
</protein>
<dbReference type="SUPFAM" id="SSF56784">
    <property type="entry name" value="HAD-like"/>
    <property type="match status" value="1"/>
</dbReference>
<evidence type="ECO:0000256" key="1">
    <source>
        <dbReference type="ARBA" id="ARBA00022801"/>
    </source>
</evidence>
<dbReference type="SFLD" id="SFLDG01140">
    <property type="entry name" value="C2.B:_Phosphomannomutase_and_P"/>
    <property type="match status" value="1"/>
</dbReference>
<dbReference type="InterPro" id="IPR051518">
    <property type="entry name" value="Sucrose_Phosphatase"/>
</dbReference>
<dbReference type="InterPro" id="IPR006379">
    <property type="entry name" value="HAD-SF_hydro_IIB"/>
</dbReference>
<keyword evidence="4" id="KW-1185">Reference proteome</keyword>